<dbReference type="EMBL" id="BMAW01030444">
    <property type="protein sequence ID" value="GFU16429.1"/>
    <property type="molecule type" value="Genomic_DNA"/>
</dbReference>
<reference evidence="1" key="1">
    <citation type="submission" date="2020-08" db="EMBL/GenBank/DDBJ databases">
        <title>Multicomponent nature underlies the extraordinary mechanical properties of spider dragline silk.</title>
        <authorList>
            <person name="Kono N."/>
            <person name="Nakamura H."/>
            <person name="Mori M."/>
            <person name="Yoshida Y."/>
            <person name="Ohtoshi R."/>
            <person name="Malay A.D."/>
            <person name="Moran D.A.P."/>
            <person name="Tomita M."/>
            <person name="Numata K."/>
            <person name="Arakawa K."/>
        </authorList>
    </citation>
    <scope>NUCLEOTIDE SEQUENCE</scope>
</reference>
<dbReference type="Proteomes" id="UP000887013">
    <property type="component" value="Unassembled WGS sequence"/>
</dbReference>
<gene>
    <name evidence="1" type="ORF">NPIL_112011</name>
</gene>
<comment type="caution">
    <text evidence="1">The sequence shown here is derived from an EMBL/GenBank/DDBJ whole genome shotgun (WGS) entry which is preliminary data.</text>
</comment>
<sequence length="230" mass="27548">MVNPAFSLESLALSKIAILVYSDPDIKISQCRKRGSLEFLPQDDWKPIIQKKFSSLNLPLILGKKLKALMKPFDDEINVWKVEHFPILNDFVLEQSIEYVWNYYGTIDRIKTAESYIQCESLCNWPLHRQFQIMTERIFSLLTEKEFRQLVLLVICDKIAWDWMDWDYVELLNELWNRSPVHFKQYVESSEFFDILKMALNHDYKKPFRDRCPLENIKKIEKSFYNISYG</sequence>
<organism evidence="1 2">
    <name type="scientific">Nephila pilipes</name>
    <name type="common">Giant wood spider</name>
    <name type="synonym">Nephila maculata</name>
    <dbReference type="NCBI Taxonomy" id="299642"/>
    <lineage>
        <taxon>Eukaryota</taxon>
        <taxon>Metazoa</taxon>
        <taxon>Ecdysozoa</taxon>
        <taxon>Arthropoda</taxon>
        <taxon>Chelicerata</taxon>
        <taxon>Arachnida</taxon>
        <taxon>Araneae</taxon>
        <taxon>Araneomorphae</taxon>
        <taxon>Entelegynae</taxon>
        <taxon>Araneoidea</taxon>
        <taxon>Nephilidae</taxon>
        <taxon>Nephila</taxon>
    </lineage>
</organism>
<accession>A0A8X6QFW3</accession>
<evidence type="ECO:0000313" key="1">
    <source>
        <dbReference type="EMBL" id="GFU16429.1"/>
    </source>
</evidence>
<proteinExistence type="predicted"/>
<name>A0A8X6QFW3_NEPPI</name>
<keyword evidence="2" id="KW-1185">Reference proteome</keyword>
<dbReference type="OrthoDB" id="6437553at2759"/>
<protein>
    <submittedName>
        <fullName evidence="1">Uncharacterized protein</fullName>
    </submittedName>
</protein>
<evidence type="ECO:0000313" key="2">
    <source>
        <dbReference type="Proteomes" id="UP000887013"/>
    </source>
</evidence>
<dbReference type="AlphaFoldDB" id="A0A8X6QFW3"/>